<dbReference type="Pfam" id="PF08281">
    <property type="entry name" value="Sigma70_r4_2"/>
    <property type="match status" value="1"/>
</dbReference>
<evidence type="ECO:0000256" key="2">
    <source>
        <dbReference type="ARBA" id="ARBA00023015"/>
    </source>
</evidence>
<evidence type="ECO:0000256" key="4">
    <source>
        <dbReference type="ARBA" id="ARBA00023125"/>
    </source>
</evidence>
<dbReference type="AlphaFoldDB" id="A0A1C6IY54"/>
<keyword evidence="4" id="KW-0238">DNA-binding</keyword>
<sequence>MQQRQVEESIARHGDTVRRVCFLYLSCYADVEDVFQETFLRLLTRKKPFADQEHQKAWLIRVARNLCTDLLRRKKRHPALSLEEYDHPIPQKEESGPVLEAVLGLPPNYRLAIYLHCVEGYAADEIAAMVHRRPNTVYSWLHRGRALLRQTLEGGTTDA</sequence>
<evidence type="ECO:0000256" key="5">
    <source>
        <dbReference type="ARBA" id="ARBA00023163"/>
    </source>
</evidence>
<keyword evidence="3" id="KW-0731">Sigma factor</keyword>
<dbReference type="InterPro" id="IPR013324">
    <property type="entry name" value="RNA_pol_sigma_r3/r4-like"/>
</dbReference>
<evidence type="ECO:0000259" key="7">
    <source>
        <dbReference type="Pfam" id="PF08281"/>
    </source>
</evidence>
<gene>
    <name evidence="8" type="primary">sigV_3</name>
    <name evidence="8" type="ORF">SAMEA3545359_01768</name>
</gene>
<evidence type="ECO:0000259" key="6">
    <source>
        <dbReference type="Pfam" id="PF04542"/>
    </source>
</evidence>
<dbReference type="NCBIfam" id="TIGR02937">
    <property type="entry name" value="sigma70-ECF"/>
    <property type="match status" value="1"/>
</dbReference>
<keyword evidence="5" id="KW-0804">Transcription</keyword>
<keyword evidence="2" id="KW-0805">Transcription regulation</keyword>
<dbReference type="GO" id="GO:0006352">
    <property type="term" value="P:DNA-templated transcription initiation"/>
    <property type="evidence" value="ECO:0007669"/>
    <property type="project" value="InterPro"/>
</dbReference>
<accession>A0A1C6IY54</accession>
<dbReference type="PANTHER" id="PTHR43133">
    <property type="entry name" value="RNA POLYMERASE ECF-TYPE SIGMA FACTO"/>
    <property type="match status" value="1"/>
</dbReference>
<feature type="domain" description="RNA polymerase sigma-70 region 2" evidence="6">
    <location>
        <begin position="10"/>
        <end position="76"/>
    </location>
</feature>
<dbReference type="InterPro" id="IPR014284">
    <property type="entry name" value="RNA_pol_sigma-70_dom"/>
</dbReference>
<dbReference type="InterPro" id="IPR007627">
    <property type="entry name" value="RNA_pol_sigma70_r2"/>
</dbReference>
<evidence type="ECO:0000256" key="1">
    <source>
        <dbReference type="ARBA" id="ARBA00010641"/>
    </source>
</evidence>
<dbReference type="GO" id="GO:0016987">
    <property type="term" value="F:sigma factor activity"/>
    <property type="evidence" value="ECO:0007669"/>
    <property type="project" value="UniProtKB-KW"/>
</dbReference>
<dbReference type="SUPFAM" id="SSF88946">
    <property type="entry name" value="Sigma2 domain of RNA polymerase sigma factors"/>
    <property type="match status" value="1"/>
</dbReference>
<dbReference type="PANTHER" id="PTHR43133:SF8">
    <property type="entry name" value="RNA POLYMERASE SIGMA FACTOR HI_1459-RELATED"/>
    <property type="match status" value="1"/>
</dbReference>
<dbReference type="InterPro" id="IPR039425">
    <property type="entry name" value="RNA_pol_sigma-70-like"/>
</dbReference>
<name>A0A1C6IY54_9FIRM</name>
<dbReference type="Pfam" id="PF04542">
    <property type="entry name" value="Sigma70_r2"/>
    <property type="match status" value="1"/>
</dbReference>
<organism evidence="8">
    <name type="scientific">uncultured Anaerotruncus sp</name>
    <dbReference type="NCBI Taxonomy" id="905011"/>
    <lineage>
        <taxon>Bacteria</taxon>
        <taxon>Bacillati</taxon>
        <taxon>Bacillota</taxon>
        <taxon>Clostridia</taxon>
        <taxon>Eubacteriales</taxon>
        <taxon>Oscillospiraceae</taxon>
        <taxon>Anaerotruncus</taxon>
        <taxon>environmental samples</taxon>
    </lineage>
</organism>
<evidence type="ECO:0000256" key="3">
    <source>
        <dbReference type="ARBA" id="ARBA00023082"/>
    </source>
</evidence>
<dbReference type="EMBL" id="FMHG01000001">
    <property type="protein sequence ID" value="SCJ74722.1"/>
    <property type="molecule type" value="Genomic_DNA"/>
</dbReference>
<protein>
    <submittedName>
        <fullName evidence="8">RNA polymerase sigma factor sigV</fullName>
    </submittedName>
</protein>
<reference evidence="8" key="1">
    <citation type="submission" date="2015-09" db="EMBL/GenBank/DDBJ databases">
        <authorList>
            <consortium name="Pathogen Informatics"/>
        </authorList>
    </citation>
    <scope>NUCLEOTIDE SEQUENCE</scope>
    <source>
        <strain evidence="8">2789STDY5834896</strain>
    </source>
</reference>
<dbReference type="InterPro" id="IPR013249">
    <property type="entry name" value="RNA_pol_sigma70_r4_t2"/>
</dbReference>
<proteinExistence type="inferred from homology"/>
<dbReference type="Gene3D" id="1.10.1740.10">
    <property type="match status" value="1"/>
</dbReference>
<dbReference type="InterPro" id="IPR036388">
    <property type="entry name" value="WH-like_DNA-bd_sf"/>
</dbReference>
<dbReference type="SUPFAM" id="SSF88659">
    <property type="entry name" value="Sigma3 and sigma4 domains of RNA polymerase sigma factors"/>
    <property type="match status" value="1"/>
</dbReference>
<comment type="similarity">
    <text evidence="1">Belongs to the sigma-70 factor family. ECF subfamily.</text>
</comment>
<feature type="domain" description="RNA polymerase sigma factor 70 region 4 type 2" evidence="7">
    <location>
        <begin position="98"/>
        <end position="148"/>
    </location>
</feature>
<evidence type="ECO:0000313" key="8">
    <source>
        <dbReference type="EMBL" id="SCJ74722.1"/>
    </source>
</evidence>
<dbReference type="Gene3D" id="1.10.10.10">
    <property type="entry name" value="Winged helix-like DNA-binding domain superfamily/Winged helix DNA-binding domain"/>
    <property type="match status" value="1"/>
</dbReference>
<dbReference type="InterPro" id="IPR013325">
    <property type="entry name" value="RNA_pol_sigma_r2"/>
</dbReference>
<dbReference type="GO" id="GO:0003677">
    <property type="term" value="F:DNA binding"/>
    <property type="evidence" value="ECO:0007669"/>
    <property type="project" value="UniProtKB-KW"/>
</dbReference>